<feature type="region of interest" description="Disordered" evidence="1">
    <location>
        <begin position="78"/>
        <end position="118"/>
    </location>
</feature>
<reference evidence="2 3" key="1">
    <citation type="submission" date="2016-07" db="EMBL/GenBank/DDBJ databases">
        <title>Pervasive Adenine N6-methylation of Active Genes in Fungi.</title>
        <authorList>
            <consortium name="DOE Joint Genome Institute"/>
            <person name="Mondo S.J."/>
            <person name="Dannebaum R.O."/>
            <person name="Kuo R.C."/>
            <person name="Labutti K."/>
            <person name="Haridas S."/>
            <person name="Kuo A."/>
            <person name="Salamov A."/>
            <person name="Ahrendt S.R."/>
            <person name="Lipzen A."/>
            <person name="Sullivan W."/>
            <person name="Andreopoulos W.B."/>
            <person name="Clum A."/>
            <person name="Lindquist E."/>
            <person name="Daum C."/>
            <person name="Ramamoorthy G.K."/>
            <person name="Gryganskyi A."/>
            <person name="Culley D."/>
            <person name="Magnuson J.K."/>
            <person name="James T.Y."/>
            <person name="O'Malley M.A."/>
            <person name="Stajich J.E."/>
            <person name="Spatafora J.W."/>
            <person name="Visel A."/>
            <person name="Grigoriev I.V."/>
        </authorList>
    </citation>
    <scope>NUCLEOTIDE SEQUENCE [LARGE SCALE GENOMIC DNA]</scope>
    <source>
        <strain evidence="2 3">PL171</strain>
    </source>
</reference>
<dbReference type="AlphaFoldDB" id="A0A1Y2HRS8"/>
<dbReference type="Proteomes" id="UP000193411">
    <property type="component" value="Unassembled WGS sequence"/>
</dbReference>
<comment type="caution">
    <text evidence="2">The sequence shown here is derived from an EMBL/GenBank/DDBJ whole genome shotgun (WGS) entry which is preliminary data.</text>
</comment>
<evidence type="ECO:0000256" key="1">
    <source>
        <dbReference type="SAM" id="MobiDB-lite"/>
    </source>
</evidence>
<accession>A0A1Y2HRS8</accession>
<sequence>MHGHHVFLCRISHSQPQIAHHPTLVLGCVATSALCIPVPVLECTRTPGCSHTLCVQCPNCDHVDGAWSLSHGHLRPPGHAIPSTNLSSKHGRPAHQPWIATQAGKPAPRDSASRQAAALWVSQGIHSSRPAAGHSRRH</sequence>
<proteinExistence type="predicted"/>
<organism evidence="2 3">
    <name type="scientific">Catenaria anguillulae PL171</name>
    <dbReference type="NCBI Taxonomy" id="765915"/>
    <lineage>
        <taxon>Eukaryota</taxon>
        <taxon>Fungi</taxon>
        <taxon>Fungi incertae sedis</taxon>
        <taxon>Blastocladiomycota</taxon>
        <taxon>Blastocladiomycetes</taxon>
        <taxon>Blastocladiales</taxon>
        <taxon>Catenariaceae</taxon>
        <taxon>Catenaria</taxon>
    </lineage>
</organism>
<evidence type="ECO:0000313" key="2">
    <source>
        <dbReference type="EMBL" id="ORZ37249.1"/>
    </source>
</evidence>
<dbReference type="EMBL" id="MCFL01000013">
    <property type="protein sequence ID" value="ORZ37249.1"/>
    <property type="molecule type" value="Genomic_DNA"/>
</dbReference>
<protein>
    <submittedName>
        <fullName evidence="2">Uncharacterized protein</fullName>
    </submittedName>
</protein>
<keyword evidence="3" id="KW-1185">Reference proteome</keyword>
<name>A0A1Y2HRS8_9FUNG</name>
<gene>
    <name evidence="2" type="ORF">BCR44DRAFT_1430772</name>
</gene>
<evidence type="ECO:0000313" key="3">
    <source>
        <dbReference type="Proteomes" id="UP000193411"/>
    </source>
</evidence>